<accession>A0A840RKB6</accession>
<name>A0A840RKB6_9NEIS</name>
<comment type="caution">
    <text evidence="2">The sequence shown here is derived from an EMBL/GenBank/DDBJ whole genome shotgun (WGS) entry which is preliminary data.</text>
</comment>
<evidence type="ECO:0000256" key="1">
    <source>
        <dbReference type="SAM" id="Phobius"/>
    </source>
</evidence>
<protein>
    <submittedName>
        <fullName evidence="2">Uncharacterized protein</fullName>
    </submittedName>
</protein>
<dbReference type="AlphaFoldDB" id="A0A840RKB6"/>
<keyword evidence="1" id="KW-1133">Transmembrane helix</keyword>
<dbReference type="EMBL" id="JACHHN010000008">
    <property type="protein sequence ID" value="MBB5192746.1"/>
    <property type="molecule type" value="Genomic_DNA"/>
</dbReference>
<sequence length="30" mass="3372">MDVVYLLLILACCAAIQGLVVFCRFLEARK</sequence>
<keyword evidence="1" id="KW-0812">Transmembrane</keyword>
<dbReference type="Proteomes" id="UP000543030">
    <property type="component" value="Unassembled WGS sequence"/>
</dbReference>
<evidence type="ECO:0000313" key="2">
    <source>
        <dbReference type="EMBL" id="MBB5192746.1"/>
    </source>
</evidence>
<proteinExistence type="predicted"/>
<organism evidence="2 3">
    <name type="scientific">Silvimonas terrae</name>
    <dbReference type="NCBI Taxonomy" id="300266"/>
    <lineage>
        <taxon>Bacteria</taxon>
        <taxon>Pseudomonadati</taxon>
        <taxon>Pseudomonadota</taxon>
        <taxon>Betaproteobacteria</taxon>
        <taxon>Neisseriales</taxon>
        <taxon>Chitinibacteraceae</taxon>
        <taxon>Silvimonas</taxon>
    </lineage>
</organism>
<reference evidence="2 3" key="1">
    <citation type="submission" date="2020-08" db="EMBL/GenBank/DDBJ databases">
        <title>Genomic Encyclopedia of Type Strains, Phase IV (KMG-IV): sequencing the most valuable type-strain genomes for metagenomic binning, comparative biology and taxonomic classification.</title>
        <authorList>
            <person name="Goeker M."/>
        </authorList>
    </citation>
    <scope>NUCLEOTIDE SEQUENCE [LARGE SCALE GENOMIC DNA]</scope>
    <source>
        <strain evidence="2 3">DSM 18233</strain>
    </source>
</reference>
<keyword evidence="3" id="KW-1185">Reference proteome</keyword>
<evidence type="ECO:0000313" key="3">
    <source>
        <dbReference type="Proteomes" id="UP000543030"/>
    </source>
</evidence>
<gene>
    <name evidence="2" type="ORF">HNQ50_003500</name>
</gene>
<feature type="transmembrane region" description="Helical" evidence="1">
    <location>
        <begin position="6"/>
        <end position="26"/>
    </location>
</feature>
<keyword evidence="1" id="KW-0472">Membrane</keyword>